<feature type="transmembrane region" description="Helical" evidence="2">
    <location>
        <begin position="7"/>
        <end position="27"/>
    </location>
</feature>
<name>A0A1H9VDW1_9BACI</name>
<evidence type="ECO:0000313" key="5">
    <source>
        <dbReference type="Proteomes" id="UP000198571"/>
    </source>
</evidence>
<keyword evidence="5" id="KW-1185">Reference proteome</keyword>
<dbReference type="RefSeq" id="WP_093053139.1">
    <property type="nucleotide sequence ID" value="NZ_FOGT01000010.1"/>
</dbReference>
<protein>
    <submittedName>
        <fullName evidence="4">Stage II sporulation protein D</fullName>
    </submittedName>
</protein>
<dbReference type="PANTHER" id="PTHR30032">
    <property type="entry name" value="N-ACETYLMURAMOYL-L-ALANINE AMIDASE-RELATED"/>
    <property type="match status" value="1"/>
</dbReference>
<keyword evidence="2" id="KW-1133">Transmembrane helix</keyword>
<feature type="region of interest" description="Disordered" evidence="1">
    <location>
        <begin position="30"/>
        <end position="66"/>
    </location>
</feature>
<dbReference type="Pfam" id="PF08486">
    <property type="entry name" value="SpoIID"/>
    <property type="match status" value="1"/>
</dbReference>
<sequence length="358" mass="39899">MVKNLIIVGLIFMIGILVVPSILVTSFPSETPGVEEHIPAVTETKETEPAEAEPASQENTGSALPPEVQTVSVFRSSSEMIEEVPLEEYIAGVVASEMPASYEMEALKAQALTARTYLFRQIMDGHDLSLPEGADVTDTVLHQVFKNEEELIETWGSEFEWKMSRIRQAVYETEGQVITFEDEPITATFFSTSNGYTENSEEYWESEFPYLRSVESPWDVESPRYKGTRELSVGEFQQKLQVELPGEGIGEIESRTTGGRVAKVAIGGKTFSGREIRDALELDSSDFSWERQGDRILIETRGWGHGVGMSQFGADGMAKEGYTYRDIIQHYYHGVSIEEASAVLVKHEENENLADDVG</sequence>
<organism evidence="4 5">
    <name type="scientific">Salipaludibacillus aurantiacus</name>
    <dbReference type="NCBI Taxonomy" id="1601833"/>
    <lineage>
        <taxon>Bacteria</taxon>
        <taxon>Bacillati</taxon>
        <taxon>Bacillota</taxon>
        <taxon>Bacilli</taxon>
        <taxon>Bacillales</taxon>
        <taxon>Bacillaceae</taxon>
    </lineage>
</organism>
<dbReference type="AlphaFoldDB" id="A0A1H9VDW1"/>
<evidence type="ECO:0000256" key="1">
    <source>
        <dbReference type="SAM" id="MobiDB-lite"/>
    </source>
</evidence>
<dbReference type="OrthoDB" id="9794671at2"/>
<evidence type="ECO:0000259" key="3">
    <source>
        <dbReference type="Pfam" id="PF08486"/>
    </source>
</evidence>
<gene>
    <name evidence="4" type="ORF">SAMN05518684_110127</name>
</gene>
<dbReference type="GO" id="GO:0030435">
    <property type="term" value="P:sporulation resulting in formation of a cellular spore"/>
    <property type="evidence" value="ECO:0007669"/>
    <property type="project" value="InterPro"/>
</dbReference>
<dbReference type="InterPro" id="IPR014225">
    <property type="entry name" value="Spore_II_D_firmicutes"/>
</dbReference>
<reference evidence="5" key="1">
    <citation type="submission" date="2016-10" db="EMBL/GenBank/DDBJ databases">
        <authorList>
            <person name="Varghese N."/>
            <person name="Submissions S."/>
        </authorList>
    </citation>
    <scope>NUCLEOTIDE SEQUENCE [LARGE SCALE GENOMIC DNA]</scope>
    <source>
        <strain evidence="5">S9</strain>
    </source>
</reference>
<evidence type="ECO:0000313" key="4">
    <source>
        <dbReference type="EMBL" id="SES19865.1"/>
    </source>
</evidence>
<dbReference type="Proteomes" id="UP000198571">
    <property type="component" value="Unassembled WGS sequence"/>
</dbReference>
<dbReference type="InterPro" id="IPR013486">
    <property type="entry name" value="SpoIID/LytB"/>
</dbReference>
<dbReference type="STRING" id="1601833.SAMN05518684_110127"/>
<evidence type="ECO:0000256" key="2">
    <source>
        <dbReference type="SAM" id="Phobius"/>
    </source>
</evidence>
<dbReference type="PANTHER" id="PTHR30032:SF4">
    <property type="entry name" value="AMIDASE ENHANCER"/>
    <property type="match status" value="1"/>
</dbReference>
<dbReference type="NCBIfam" id="TIGR02870">
    <property type="entry name" value="spore_II_D"/>
    <property type="match status" value="1"/>
</dbReference>
<feature type="domain" description="Sporulation stage II protein D amidase enhancer LytB N-terminal" evidence="3">
    <location>
        <begin position="78"/>
        <end position="180"/>
    </location>
</feature>
<dbReference type="InterPro" id="IPR013693">
    <property type="entry name" value="SpoIID/LytB_N"/>
</dbReference>
<proteinExistence type="predicted"/>
<feature type="compositionally biased region" description="Basic and acidic residues" evidence="1">
    <location>
        <begin position="34"/>
        <end position="48"/>
    </location>
</feature>
<keyword evidence="2" id="KW-0472">Membrane</keyword>
<accession>A0A1H9VDW1</accession>
<keyword evidence="2" id="KW-0812">Transmembrane</keyword>
<dbReference type="NCBIfam" id="TIGR02669">
    <property type="entry name" value="SpoIID_LytB"/>
    <property type="match status" value="1"/>
</dbReference>
<dbReference type="InterPro" id="IPR051922">
    <property type="entry name" value="Bact_Sporulation_Assoc"/>
</dbReference>
<dbReference type="EMBL" id="FOGT01000010">
    <property type="protein sequence ID" value="SES19865.1"/>
    <property type="molecule type" value="Genomic_DNA"/>
</dbReference>
<dbReference type="GO" id="GO:0030288">
    <property type="term" value="C:outer membrane-bounded periplasmic space"/>
    <property type="evidence" value="ECO:0007669"/>
    <property type="project" value="TreeGrafter"/>
</dbReference>